<evidence type="ECO:0000313" key="2">
    <source>
        <dbReference type="EMBL" id="KIJ07586.1"/>
    </source>
</evidence>
<name>A0A0C9TJT9_PAXIN</name>
<gene>
    <name evidence="2" type="ORF">PAXINDRAFT_173418</name>
</gene>
<feature type="region of interest" description="Disordered" evidence="1">
    <location>
        <begin position="1"/>
        <end position="42"/>
    </location>
</feature>
<dbReference type="HOGENOM" id="CLU_2543223_0_0_1"/>
<dbReference type="EMBL" id="KN819843">
    <property type="protein sequence ID" value="KIJ07586.1"/>
    <property type="molecule type" value="Genomic_DNA"/>
</dbReference>
<accession>A0A0C9TJT9</accession>
<keyword evidence="3" id="KW-1185">Reference proteome</keyword>
<evidence type="ECO:0000313" key="3">
    <source>
        <dbReference type="Proteomes" id="UP000053647"/>
    </source>
</evidence>
<protein>
    <submittedName>
        <fullName evidence="2">Uncharacterized protein</fullName>
    </submittedName>
</protein>
<reference evidence="3" key="2">
    <citation type="submission" date="2015-01" db="EMBL/GenBank/DDBJ databases">
        <title>Evolutionary Origins and Diversification of the Mycorrhizal Mutualists.</title>
        <authorList>
            <consortium name="DOE Joint Genome Institute"/>
            <consortium name="Mycorrhizal Genomics Consortium"/>
            <person name="Kohler A."/>
            <person name="Kuo A."/>
            <person name="Nagy L.G."/>
            <person name="Floudas D."/>
            <person name="Copeland A."/>
            <person name="Barry K.W."/>
            <person name="Cichocki N."/>
            <person name="Veneault-Fourrey C."/>
            <person name="LaButti K."/>
            <person name="Lindquist E.A."/>
            <person name="Lipzen A."/>
            <person name="Lundell T."/>
            <person name="Morin E."/>
            <person name="Murat C."/>
            <person name="Riley R."/>
            <person name="Ohm R."/>
            <person name="Sun H."/>
            <person name="Tunlid A."/>
            <person name="Henrissat B."/>
            <person name="Grigoriev I.V."/>
            <person name="Hibbett D.S."/>
            <person name="Martin F."/>
        </authorList>
    </citation>
    <scope>NUCLEOTIDE SEQUENCE [LARGE SCALE GENOMIC DNA]</scope>
    <source>
        <strain evidence="3">ATCC 200175</strain>
    </source>
</reference>
<organism evidence="2 3">
    <name type="scientific">Paxillus involutus ATCC 200175</name>
    <dbReference type="NCBI Taxonomy" id="664439"/>
    <lineage>
        <taxon>Eukaryota</taxon>
        <taxon>Fungi</taxon>
        <taxon>Dikarya</taxon>
        <taxon>Basidiomycota</taxon>
        <taxon>Agaricomycotina</taxon>
        <taxon>Agaricomycetes</taxon>
        <taxon>Agaricomycetidae</taxon>
        <taxon>Boletales</taxon>
        <taxon>Paxilineae</taxon>
        <taxon>Paxillaceae</taxon>
        <taxon>Paxillus</taxon>
    </lineage>
</organism>
<evidence type="ECO:0000256" key="1">
    <source>
        <dbReference type="SAM" id="MobiDB-lite"/>
    </source>
</evidence>
<proteinExistence type="predicted"/>
<dbReference type="AlphaFoldDB" id="A0A0C9TJT9"/>
<sequence>MLACTPRSMYTHHQGASSQSRHLGLPENNYVGGRRSTSRSHIASSPRYLRMFDISTGEQAAISKRNEHDICLLAVGVVHCSFI</sequence>
<dbReference type="Proteomes" id="UP000053647">
    <property type="component" value="Unassembled WGS sequence"/>
</dbReference>
<reference evidence="2 3" key="1">
    <citation type="submission" date="2014-06" db="EMBL/GenBank/DDBJ databases">
        <authorList>
            <consortium name="DOE Joint Genome Institute"/>
            <person name="Kuo A."/>
            <person name="Kohler A."/>
            <person name="Nagy L.G."/>
            <person name="Floudas D."/>
            <person name="Copeland A."/>
            <person name="Barry K.W."/>
            <person name="Cichocki N."/>
            <person name="Veneault-Fourrey C."/>
            <person name="LaButti K."/>
            <person name="Lindquist E.A."/>
            <person name="Lipzen A."/>
            <person name="Lundell T."/>
            <person name="Morin E."/>
            <person name="Murat C."/>
            <person name="Sun H."/>
            <person name="Tunlid A."/>
            <person name="Henrissat B."/>
            <person name="Grigoriev I.V."/>
            <person name="Hibbett D.S."/>
            <person name="Martin F."/>
            <person name="Nordberg H.P."/>
            <person name="Cantor M.N."/>
            <person name="Hua S.X."/>
        </authorList>
    </citation>
    <scope>NUCLEOTIDE SEQUENCE [LARGE SCALE GENOMIC DNA]</scope>
    <source>
        <strain evidence="2 3">ATCC 200175</strain>
    </source>
</reference>